<dbReference type="EMBL" id="GBRH01238179">
    <property type="protein sequence ID" value="JAD59716.1"/>
    <property type="molecule type" value="Transcribed_RNA"/>
</dbReference>
<name>A0A0A9B8Q8_ARUDO</name>
<protein>
    <submittedName>
        <fullName evidence="1">Uncharacterized protein</fullName>
    </submittedName>
</protein>
<reference evidence="1" key="2">
    <citation type="journal article" date="2015" name="Data Brief">
        <title>Shoot transcriptome of the giant reed, Arundo donax.</title>
        <authorList>
            <person name="Barrero R.A."/>
            <person name="Guerrero F.D."/>
            <person name="Moolhuijzen P."/>
            <person name="Goolsby J.A."/>
            <person name="Tidwell J."/>
            <person name="Bellgard S.E."/>
            <person name="Bellgard M.I."/>
        </authorList>
    </citation>
    <scope>NUCLEOTIDE SEQUENCE</scope>
    <source>
        <tissue evidence="1">Shoot tissue taken approximately 20 cm above the soil surface</tissue>
    </source>
</reference>
<organism evidence="1">
    <name type="scientific">Arundo donax</name>
    <name type="common">Giant reed</name>
    <name type="synonym">Donax arundinaceus</name>
    <dbReference type="NCBI Taxonomy" id="35708"/>
    <lineage>
        <taxon>Eukaryota</taxon>
        <taxon>Viridiplantae</taxon>
        <taxon>Streptophyta</taxon>
        <taxon>Embryophyta</taxon>
        <taxon>Tracheophyta</taxon>
        <taxon>Spermatophyta</taxon>
        <taxon>Magnoliopsida</taxon>
        <taxon>Liliopsida</taxon>
        <taxon>Poales</taxon>
        <taxon>Poaceae</taxon>
        <taxon>PACMAD clade</taxon>
        <taxon>Arundinoideae</taxon>
        <taxon>Arundineae</taxon>
        <taxon>Arundo</taxon>
    </lineage>
</organism>
<accession>A0A0A9B8Q8</accession>
<sequence length="19" mass="2290">MKHEDSFLSDCKIIVRLVR</sequence>
<evidence type="ECO:0000313" key="1">
    <source>
        <dbReference type="EMBL" id="JAD59716.1"/>
    </source>
</evidence>
<dbReference type="AlphaFoldDB" id="A0A0A9B8Q8"/>
<reference evidence="1" key="1">
    <citation type="submission" date="2014-09" db="EMBL/GenBank/DDBJ databases">
        <authorList>
            <person name="Magalhaes I.L.F."/>
            <person name="Oliveira U."/>
            <person name="Santos F.R."/>
            <person name="Vidigal T.H.D.A."/>
            <person name="Brescovit A.D."/>
            <person name="Santos A.J."/>
        </authorList>
    </citation>
    <scope>NUCLEOTIDE SEQUENCE</scope>
    <source>
        <tissue evidence="1">Shoot tissue taken approximately 20 cm above the soil surface</tissue>
    </source>
</reference>
<proteinExistence type="predicted"/>